<name>A0A7G9YKN0_9EURY</name>
<dbReference type="EMBL" id="MT631354">
    <property type="protein sequence ID" value="QNO48564.1"/>
    <property type="molecule type" value="Genomic_DNA"/>
</dbReference>
<accession>A0A7G9YKN0</accession>
<sequence length="99" mass="11089">MLGTVIAYKTDHGHGTGSMQYWEQCFRSDDSCHAADGLKYDCGDLCIMDTRCPRCESETVELGEKSLEIGVTRKDPVSIRLCGNCGMVFYVHIEKISKF</sequence>
<proteinExistence type="predicted"/>
<evidence type="ECO:0000313" key="1">
    <source>
        <dbReference type="EMBL" id="QNO48564.1"/>
    </source>
</evidence>
<gene>
    <name evidence="1" type="ORF">JAJEHNPH_00024</name>
    <name evidence="2" type="ORF">OEPDFBKK_00004</name>
</gene>
<dbReference type="AlphaFoldDB" id="A0A7G9YKN0"/>
<reference evidence="1" key="1">
    <citation type="submission" date="2020-06" db="EMBL/GenBank/DDBJ databases">
        <title>Unique genomic features of the anaerobic methanotrophic archaea.</title>
        <authorList>
            <person name="Chadwick G.L."/>
            <person name="Skennerton C.T."/>
            <person name="Laso-Perez R."/>
            <person name="Leu A.O."/>
            <person name="Speth D.R."/>
            <person name="Yu H."/>
            <person name="Morgan-Lang C."/>
            <person name="Hatzenpichler R."/>
            <person name="Goudeau D."/>
            <person name="Malmstrom R."/>
            <person name="Brazelton W.J."/>
            <person name="Woyke T."/>
            <person name="Hallam S.J."/>
            <person name="Tyson G.W."/>
            <person name="Wegener G."/>
            <person name="Boetius A."/>
            <person name="Orphan V."/>
        </authorList>
    </citation>
    <scope>NUCLEOTIDE SEQUENCE</scope>
</reference>
<evidence type="ECO:0000313" key="2">
    <source>
        <dbReference type="EMBL" id="QNO48929.1"/>
    </source>
</evidence>
<protein>
    <submittedName>
        <fullName evidence="1">Uncharacterized protein</fullName>
    </submittedName>
</protein>
<organism evidence="1">
    <name type="scientific">Candidatus Methanogaster sp. ANME-2c ERB4</name>
    <dbReference type="NCBI Taxonomy" id="2759911"/>
    <lineage>
        <taxon>Archaea</taxon>
        <taxon>Methanobacteriati</taxon>
        <taxon>Methanobacteriota</taxon>
        <taxon>Stenosarchaea group</taxon>
        <taxon>Methanomicrobia</taxon>
        <taxon>Methanosarcinales</taxon>
        <taxon>ANME-2 cluster</taxon>
        <taxon>Candidatus Methanogasteraceae</taxon>
        <taxon>Candidatus Methanogaster</taxon>
    </lineage>
</organism>
<dbReference type="EMBL" id="MT631367">
    <property type="protein sequence ID" value="QNO48929.1"/>
    <property type="molecule type" value="Genomic_DNA"/>
</dbReference>